<dbReference type="Proteomes" id="UP000198806">
    <property type="component" value="Unassembled WGS sequence"/>
</dbReference>
<evidence type="ECO:0000256" key="1">
    <source>
        <dbReference type="SAM" id="SignalP"/>
    </source>
</evidence>
<keyword evidence="3" id="KW-1185">Reference proteome</keyword>
<sequence length="229" mass="25733">MKQLFKKIICIIIVTSLCSPLIASAKDKNNLDNAEQFINEVETNLGIDMEIVNSVPNNVIPKEFDTWEEALTWIEQVHTEVENHNNSVRLYSNPSFINILNDGFEFVGDKGHVGYDKMPSAYSGTLRRSLSYNVPGASAQVVNASYYFEYNNKMITDSTGDAGISGIGLATFSITYNQLEQAGVFFEPNFYHVLRGNLGYFINVGGVNLGFYDLLELDYCIWNNSYIDL</sequence>
<reference evidence="2 3" key="1">
    <citation type="submission" date="2016-10" db="EMBL/GenBank/DDBJ databases">
        <authorList>
            <person name="de Groot N.N."/>
        </authorList>
    </citation>
    <scope>NUCLEOTIDE SEQUENCE [LARGE SCALE GENOMIC DNA]</scope>
    <source>
        <strain evidence="2 3">DSM 1283</strain>
    </source>
</reference>
<name>A0A1I5GW00_9FIRM</name>
<feature type="signal peptide" evidence="1">
    <location>
        <begin position="1"/>
        <end position="25"/>
    </location>
</feature>
<proteinExistence type="predicted"/>
<evidence type="ECO:0000313" key="2">
    <source>
        <dbReference type="EMBL" id="SFO40198.1"/>
    </source>
</evidence>
<dbReference type="AlphaFoldDB" id="A0A1I5GW00"/>
<dbReference type="EMBL" id="FOWD01000023">
    <property type="protein sequence ID" value="SFO40198.1"/>
    <property type="molecule type" value="Genomic_DNA"/>
</dbReference>
<keyword evidence="1" id="KW-0732">Signal</keyword>
<dbReference type="RefSeq" id="WP_091687300.1">
    <property type="nucleotide sequence ID" value="NZ_BAABFM010000007.1"/>
</dbReference>
<feature type="chain" id="PRO_5011504886" evidence="1">
    <location>
        <begin position="26"/>
        <end position="229"/>
    </location>
</feature>
<organism evidence="2 3">
    <name type="scientific">Anaerocolumna aminovalerica</name>
    <dbReference type="NCBI Taxonomy" id="1527"/>
    <lineage>
        <taxon>Bacteria</taxon>
        <taxon>Bacillati</taxon>
        <taxon>Bacillota</taxon>
        <taxon>Clostridia</taxon>
        <taxon>Lachnospirales</taxon>
        <taxon>Lachnospiraceae</taxon>
        <taxon>Anaerocolumna</taxon>
    </lineage>
</organism>
<protein>
    <submittedName>
        <fullName evidence="2">Uncharacterized protein</fullName>
    </submittedName>
</protein>
<gene>
    <name evidence="2" type="ORF">SAMN04489757_1231</name>
</gene>
<evidence type="ECO:0000313" key="3">
    <source>
        <dbReference type="Proteomes" id="UP000198806"/>
    </source>
</evidence>
<accession>A0A1I5GW00</accession>